<dbReference type="GO" id="GO:0006352">
    <property type="term" value="P:DNA-templated transcription initiation"/>
    <property type="evidence" value="ECO:0007669"/>
    <property type="project" value="InterPro"/>
</dbReference>
<evidence type="ECO:0000259" key="1">
    <source>
        <dbReference type="Pfam" id="PF08281"/>
    </source>
</evidence>
<dbReference type="Pfam" id="PF20239">
    <property type="entry name" value="DUF6596"/>
    <property type="match status" value="1"/>
</dbReference>
<dbReference type="SUPFAM" id="SSF88946">
    <property type="entry name" value="Sigma2 domain of RNA polymerase sigma factors"/>
    <property type="match status" value="1"/>
</dbReference>
<name>A0A7I0HNX1_9LEPT</name>
<accession>A0A7I0HNX1</accession>
<dbReference type="SUPFAM" id="SSF88659">
    <property type="entry name" value="Sigma3 and sigma4 domains of RNA polymerase sigma factors"/>
    <property type="match status" value="1"/>
</dbReference>
<dbReference type="RefSeq" id="WP_135771713.1">
    <property type="nucleotide sequence ID" value="NZ_RQFT01000012.1"/>
</dbReference>
<feature type="domain" description="RNA polymerase sigma factor 70 region 4 type 2" evidence="1">
    <location>
        <begin position="119"/>
        <end position="167"/>
    </location>
</feature>
<dbReference type="InterPro" id="IPR036388">
    <property type="entry name" value="WH-like_DNA-bd_sf"/>
</dbReference>
<dbReference type="GO" id="GO:0003677">
    <property type="term" value="F:DNA binding"/>
    <property type="evidence" value="ECO:0007669"/>
    <property type="project" value="InterPro"/>
</dbReference>
<evidence type="ECO:0000259" key="2">
    <source>
        <dbReference type="Pfam" id="PF20239"/>
    </source>
</evidence>
<dbReference type="InterPro" id="IPR013324">
    <property type="entry name" value="RNA_pol_sigma_r3/r4-like"/>
</dbReference>
<evidence type="ECO:0000313" key="3">
    <source>
        <dbReference type="EMBL" id="TGL03286.1"/>
    </source>
</evidence>
<dbReference type="Gene3D" id="1.10.1740.10">
    <property type="match status" value="1"/>
</dbReference>
<organism evidence="3 4">
    <name type="scientific">Leptospira bouyouniensis</name>
    <dbReference type="NCBI Taxonomy" id="2484911"/>
    <lineage>
        <taxon>Bacteria</taxon>
        <taxon>Pseudomonadati</taxon>
        <taxon>Spirochaetota</taxon>
        <taxon>Spirochaetia</taxon>
        <taxon>Leptospirales</taxon>
        <taxon>Leptospiraceae</taxon>
        <taxon>Leptospira</taxon>
    </lineage>
</organism>
<reference evidence="3 4" key="1">
    <citation type="journal article" date="2019" name="PLoS Negl. Trop. Dis.">
        <title>Revisiting the worldwide diversity of Leptospira species in the environment.</title>
        <authorList>
            <person name="Vincent A.T."/>
            <person name="Schiettekatte O."/>
            <person name="Bourhy P."/>
            <person name="Veyrier F.J."/>
            <person name="Picardeau M."/>
        </authorList>
    </citation>
    <scope>NUCLEOTIDE SEQUENCE [LARGE SCALE GENOMIC DNA]</scope>
    <source>
        <strain evidence="3 4">201800273</strain>
    </source>
</reference>
<sequence>MDNLDVLPHLFRLEYSKIVSVLCKQFGFHQIETAEDIASDTFLAASQTWGINGIPENPIGWLYTVAKNKAKNLLQRDSLYQKKVLPLYQIDHDCNGYDFEFDLSDENIKDSQLRVLFALCHPSIPLESQICLSLRILCGFGIDEIAKAFLSNEETIRKRLFRAKQKLRESNLTIELPSPSDLKHRLTSVIRTIYLIFNEGYCSHSQDKILRKDFCLEAIRLCTFLLESKDTNTPEVNALISLFCFHISRFDARLNDEGEMVLFEEQNRSLWNQEFIKKGEYFFMQSNKDLNISKYHLEAAIAYWHTFPEDTTEKWDTIYTLYSGLIEFETSEILILNRAYALFRFKGRESALEELKQLNFQSNRYYFSLLAEIYSEFDPKKAKEYFQKAYSLSDKLSDRLMIQKRMNSIR</sequence>
<dbReference type="PANTHER" id="PTHR47756">
    <property type="entry name" value="BLL6612 PROTEIN-RELATED"/>
    <property type="match status" value="1"/>
</dbReference>
<dbReference type="Proteomes" id="UP000297641">
    <property type="component" value="Unassembled WGS sequence"/>
</dbReference>
<dbReference type="InterPro" id="IPR046531">
    <property type="entry name" value="DUF6596"/>
</dbReference>
<feature type="domain" description="DUF6596" evidence="2">
    <location>
        <begin position="185"/>
        <end position="285"/>
    </location>
</feature>
<dbReference type="InterPro" id="IPR013325">
    <property type="entry name" value="RNA_pol_sigma_r2"/>
</dbReference>
<evidence type="ECO:0000313" key="4">
    <source>
        <dbReference type="Proteomes" id="UP000297641"/>
    </source>
</evidence>
<dbReference type="InterPro" id="IPR013249">
    <property type="entry name" value="RNA_pol_sigma70_r4_t2"/>
</dbReference>
<dbReference type="Pfam" id="PF08281">
    <property type="entry name" value="Sigma70_r4_2"/>
    <property type="match status" value="1"/>
</dbReference>
<comment type="caution">
    <text evidence="3">The sequence shown here is derived from an EMBL/GenBank/DDBJ whole genome shotgun (WGS) entry which is preliminary data.</text>
</comment>
<dbReference type="PANTHER" id="PTHR47756:SF2">
    <property type="entry name" value="BLL6612 PROTEIN"/>
    <property type="match status" value="1"/>
</dbReference>
<protein>
    <submittedName>
        <fullName evidence="3">RNA polymerase subunit sigma</fullName>
    </submittedName>
</protein>
<dbReference type="EMBL" id="RQFT01000012">
    <property type="protein sequence ID" value="TGL03286.1"/>
    <property type="molecule type" value="Genomic_DNA"/>
</dbReference>
<gene>
    <name evidence="3" type="ORF">EHQ43_16015</name>
</gene>
<dbReference type="GO" id="GO:0016987">
    <property type="term" value="F:sigma factor activity"/>
    <property type="evidence" value="ECO:0007669"/>
    <property type="project" value="InterPro"/>
</dbReference>
<dbReference type="AlphaFoldDB" id="A0A7I0HNX1"/>
<proteinExistence type="predicted"/>
<dbReference type="Gene3D" id="1.10.10.10">
    <property type="entry name" value="Winged helix-like DNA-binding domain superfamily/Winged helix DNA-binding domain"/>
    <property type="match status" value="1"/>
</dbReference>